<evidence type="ECO:0000256" key="6">
    <source>
        <dbReference type="ARBA" id="ARBA00005159"/>
    </source>
</evidence>
<comment type="pathway">
    <text evidence="6">Cofactor biosynthesis; adenosylcobalamin biosynthesis; adenosylcobalamin from cob(II)yrinate a,c-diamide: step 5/7.</text>
</comment>
<evidence type="ECO:0000256" key="17">
    <source>
        <dbReference type="ARBA" id="ARBA00030571"/>
    </source>
</evidence>
<evidence type="ECO:0000256" key="14">
    <source>
        <dbReference type="ARBA" id="ARBA00022840"/>
    </source>
</evidence>
<evidence type="ECO:0000256" key="10">
    <source>
        <dbReference type="ARBA" id="ARBA00022573"/>
    </source>
</evidence>
<evidence type="ECO:0000256" key="13">
    <source>
        <dbReference type="ARBA" id="ARBA00022777"/>
    </source>
</evidence>
<dbReference type="AlphaFoldDB" id="A0A9D1I6G4"/>
<reference evidence="18" key="2">
    <citation type="journal article" date="2021" name="PeerJ">
        <title>Extensive microbial diversity within the chicken gut microbiome revealed by metagenomics and culture.</title>
        <authorList>
            <person name="Gilroy R."/>
            <person name="Ravi A."/>
            <person name="Getino M."/>
            <person name="Pursley I."/>
            <person name="Horton D.L."/>
            <person name="Alikhan N.F."/>
            <person name="Baker D."/>
            <person name="Gharbi K."/>
            <person name="Hall N."/>
            <person name="Watson M."/>
            <person name="Adriaenssens E.M."/>
            <person name="Foster-Nyarko E."/>
            <person name="Jarju S."/>
            <person name="Secka A."/>
            <person name="Antonio M."/>
            <person name="Oren A."/>
            <person name="Chaudhuri R.R."/>
            <person name="La Ragione R."/>
            <person name="Hildebrand F."/>
            <person name="Pallen M.J."/>
        </authorList>
    </citation>
    <scope>NUCLEOTIDE SEQUENCE</scope>
    <source>
        <strain evidence="18">11300</strain>
    </source>
</reference>
<keyword evidence="10" id="KW-0169">Cobalamin biosynthesis</keyword>
<comment type="pathway">
    <text evidence="5">Cofactor biosynthesis; adenosylcobalamin biosynthesis; adenosylcobalamin from cob(II)yrinate a,c-diamide: step 6/7.</text>
</comment>
<keyword evidence="14" id="KW-0067">ATP-binding</keyword>
<dbReference type="EC" id="2.7.7.62" evidence="9"/>
<accession>A0A9D1I6G4</accession>
<evidence type="ECO:0000256" key="12">
    <source>
        <dbReference type="ARBA" id="ARBA00022741"/>
    </source>
</evidence>
<evidence type="ECO:0000256" key="2">
    <source>
        <dbReference type="ARBA" id="ARBA00000711"/>
    </source>
</evidence>
<evidence type="ECO:0000256" key="11">
    <source>
        <dbReference type="ARBA" id="ARBA00022679"/>
    </source>
</evidence>
<keyword evidence="18" id="KW-0548">Nucleotidyltransferase</keyword>
<dbReference type="GO" id="GO:0009236">
    <property type="term" value="P:cobalamin biosynthetic process"/>
    <property type="evidence" value="ECO:0007669"/>
    <property type="project" value="UniProtKB-KW"/>
</dbReference>
<dbReference type="PANTHER" id="PTHR34848:SF1">
    <property type="entry name" value="BIFUNCTIONAL ADENOSYLCOBALAMIN BIOSYNTHESIS PROTEIN COBU"/>
    <property type="match status" value="1"/>
</dbReference>
<evidence type="ECO:0000256" key="9">
    <source>
        <dbReference type="ARBA" id="ARBA00012523"/>
    </source>
</evidence>
<evidence type="ECO:0000256" key="4">
    <source>
        <dbReference type="ARBA" id="ARBA00003889"/>
    </source>
</evidence>
<evidence type="ECO:0000313" key="19">
    <source>
        <dbReference type="Proteomes" id="UP000824091"/>
    </source>
</evidence>
<evidence type="ECO:0000256" key="1">
    <source>
        <dbReference type="ARBA" id="ARBA00000312"/>
    </source>
</evidence>
<evidence type="ECO:0000256" key="5">
    <source>
        <dbReference type="ARBA" id="ARBA00004692"/>
    </source>
</evidence>
<reference evidence="18" key="1">
    <citation type="submission" date="2020-10" db="EMBL/GenBank/DDBJ databases">
        <authorList>
            <person name="Gilroy R."/>
        </authorList>
    </citation>
    <scope>NUCLEOTIDE SEQUENCE</scope>
    <source>
        <strain evidence="18">11300</strain>
    </source>
</reference>
<keyword evidence="13 18" id="KW-0418">Kinase</keyword>
<organism evidence="18 19">
    <name type="scientific">Candidatus Fimisoma avicola</name>
    <dbReference type="NCBI Taxonomy" id="2840826"/>
    <lineage>
        <taxon>Bacteria</taxon>
        <taxon>Bacillati</taxon>
        <taxon>Bacillota</taxon>
        <taxon>Clostridia</taxon>
        <taxon>Eubacteriales</taxon>
        <taxon>Candidatus Fimisoma</taxon>
    </lineage>
</organism>
<comment type="function">
    <text evidence="4">Catalyzes ATP-dependent phosphorylation of adenosylcobinamide and addition of GMP to adenosylcobinamide phosphate.</text>
</comment>
<evidence type="ECO:0000256" key="3">
    <source>
        <dbReference type="ARBA" id="ARBA00001522"/>
    </source>
</evidence>
<comment type="caution">
    <text evidence="18">The sequence shown here is derived from an EMBL/GenBank/DDBJ whole genome shotgun (WGS) entry which is preliminary data.</text>
</comment>
<evidence type="ECO:0000256" key="7">
    <source>
        <dbReference type="ARBA" id="ARBA00007490"/>
    </source>
</evidence>
<evidence type="ECO:0000256" key="8">
    <source>
        <dbReference type="ARBA" id="ARBA00012016"/>
    </source>
</evidence>
<dbReference type="EMBL" id="DVMO01000081">
    <property type="protein sequence ID" value="HIU27795.1"/>
    <property type="molecule type" value="Genomic_DNA"/>
</dbReference>
<comment type="catalytic activity">
    <reaction evidence="3">
        <text>adenosylcob(III)inamide + GTP = adenosylcob(III)inamide phosphate + GDP + H(+)</text>
        <dbReference type="Rhea" id="RHEA:15765"/>
        <dbReference type="ChEBI" id="CHEBI:2480"/>
        <dbReference type="ChEBI" id="CHEBI:15378"/>
        <dbReference type="ChEBI" id="CHEBI:37565"/>
        <dbReference type="ChEBI" id="CHEBI:58189"/>
        <dbReference type="ChEBI" id="CHEBI:58502"/>
        <dbReference type="EC" id="2.7.1.156"/>
    </reaction>
</comment>
<keyword evidence="11" id="KW-0808">Transferase</keyword>
<dbReference type="PANTHER" id="PTHR34848">
    <property type="match status" value="1"/>
</dbReference>
<dbReference type="GO" id="GO:0005524">
    <property type="term" value="F:ATP binding"/>
    <property type="evidence" value="ECO:0007669"/>
    <property type="project" value="UniProtKB-KW"/>
</dbReference>
<dbReference type="GO" id="GO:0043752">
    <property type="term" value="F:adenosylcobinamide kinase activity"/>
    <property type="evidence" value="ECO:0007669"/>
    <property type="project" value="UniProtKB-EC"/>
</dbReference>
<protein>
    <recommendedName>
        <fullName evidence="16">Adenosylcobinamide kinase</fullName>
        <ecNumber evidence="8">2.7.1.156</ecNumber>
        <ecNumber evidence="9">2.7.7.62</ecNumber>
    </recommendedName>
    <alternativeName>
        <fullName evidence="17">Adenosylcobinamide-phosphate guanylyltransferase</fullName>
    </alternativeName>
</protein>
<dbReference type="SUPFAM" id="SSF52540">
    <property type="entry name" value="P-loop containing nucleoside triphosphate hydrolases"/>
    <property type="match status" value="1"/>
</dbReference>
<dbReference type="InterPro" id="IPR027417">
    <property type="entry name" value="P-loop_NTPase"/>
</dbReference>
<gene>
    <name evidence="18" type="ORF">IAD16_05400</name>
</gene>
<dbReference type="InterPro" id="IPR003203">
    <property type="entry name" value="CobU/CobP"/>
</dbReference>
<comment type="similarity">
    <text evidence="7">Belongs to the CobU/CobP family.</text>
</comment>
<dbReference type="Pfam" id="PF02283">
    <property type="entry name" value="CobU"/>
    <property type="match status" value="1"/>
</dbReference>
<keyword evidence="15" id="KW-0342">GTP-binding</keyword>
<name>A0A9D1I6G4_9FIRM</name>
<dbReference type="Proteomes" id="UP000824091">
    <property type="component" value="Unassembled WGS sequence"/>
</dbReference>
<keyword evidence="12" id="KW-0547">Nucleotide-binding</keyword>
<comment type="catalytic activity">
    <reaction evidence="2">
        <text>adenosylcob(III)inamide phosphate + GTP + H(+) = adenosylcob(III)inamide-GDP + diphosphate</text>
        <dbReference type="Rhea" id="RHEA:22712"/>
        <dbReference type="ChEBI" id="CHEBI:15378"/>
        <dbReference type="ChEBI" id="CHEBI:33019"/>
        <dbReference type="ChEBI" id="CHEBI:37565"/>
        <dbReference type="ChEBI" id="CHEBI:58502"/>
        <dbReference type="ChEBI" id="CHEBI:60487"/>
        <dbReference type="EC" id="2.7.7.62"/>
    </reaction>
</comment>
<dbReference type="Gene3D" id="3.40.50.300">
    <property type="entry name" value="P-loop containing nucleotide triphosphate hydrolases"/>
    <property type="match status" value="1"/>
</dbReference>
<dbReference type="GO" id="GO:0008820">
    <property type="term" value="F:cobinamide phosphate guanylyltransferase activity"/>
    <property type="evidence" value="ECO:0007669"/>
    <property type="project" value="UniProtKB-EC"/>
</dbReference>
<evidence type="ECO:0000256" key="15">
    <source>
        <dbReference type="ARBA" id="ARBA00023134"/>
    </source>
</evidence>
<sequence>MNWFISGGCKNGKSHYAQEVAREMAQRQGVPLYYLATMIPHDSEDEARIARHIRERAGMGFDTIERGLDICGCLPLGGQAQSGMLTSSGRPVDPKGVFLLDSVTALLSNEMFRDGGTADLGAPQRVAAELADFAHITGNTVFVSDYIYSDAMIYDDLTEAYRKGLALIDRTLADVCGRVAEVAYGFIRSYKQG</sequence>
<dbReference type="GO" id="GO:0005525">
    <property type="term" value="F:GTP binding"/>
    <property type="evidence" value="ECO:0007669"/>
    <property type="project" value="UniProtKB-KW"/>
</dbReference>
<comment type="catalytic activity">
    <reaction evidence="1">
        <text>adenosylcob(III)inamide + ATP = adenosylcob(III)inamide phosphate + ADP + H(+)</text>
        <dbReference type="Rhea" id="RHEA:15769"/>
        <dbReference type="ChEBI" id="CHEBI:2480"/>
        <dbReference type="ChEBI" id="CHEBI:15378"/>
        <dbReference type="ChEBI" id="CHEBI:30616"/>
        <dbReference type="ChEBI" id="CHEBI:58502"/>
        <dbReference type="ChEBI" id="CHEBI:456216"/>
        <dbReference type="EC" id="2.7.1.156"/>
    </reaction>
</comment>
<evidence type="ECO:0000313" key="18">
    <source>
        <dbReference type="EMBL" id="HIU27795.1"/>
    </source>
</evidence>
<dbReference type="EC" id="2.7.1.156" evidence="8"/>
<proteinExistence type="inferred from homology"/>
<evidence type="ECO:0000256" key="16">
    <source>
        <dbReference type="ARBA" id="ARBA00029570"/>
    </source>
</evidence>